<comment type="caution">
    <text evidence="1">The sequence shown here is derived from an EMBL/GenBank/DDBJ whole genome shotgun (WGS) entry which is preliminary data.</text>
</comment>
<dbReference type="EMBL" id="JAVIJP010000007">
    <property type="protein sequence ID" value="KAL3650232.1"/>
    <property type="molecule type" value="Genomic_DNA"/>
</dbReference>
<organism evidence="1 2">
    <name type="scientific">Castilleja foliolosa</name>
    <dbReference type="NCBI Taxonomy" id="1961234"/>
    <lineage>
        <taxon>Eukaryota</taxon>
        <taxon>Viridiplantae</taxon>
        <taxon>Streptophyta</taxon>
        <taxon>Embryophyta</taxon>
        <taxon>Tracheophyta</taxon>
        <taxon>Spermatophyta</taxon>
        <taxon>Magnoliopsida</taxon>
        <taxon>eudicotyledons</taxon>
        <taxon>Gunneridae</taxon>
        <taxon>Pentapetalae</taxon>
        <taxon>asterids</taxon>
        <taxon>lamiids</taxon>
        <taxon>Lamiales</taxon>
        <taxon>Orobanchaceae</taxon>
        <taxon>Pedicularideae</taxon>
        <taxon>Castillejinae</taxon>
        <taxon>Castilleja</taxon>
    </lineage>
</organism>
<dbReference type="AlphaFoldDB" id="A0ABD3E7I1"/>
<protein>
    <submittedName>
        <fullName evidence="1">Uncharacterized protein</fullName>
    </submittedName>
</protein>
<sequence length="184" mass="19927">MDGGFLPWLRAMDMQVMGACRTDERLKPLLKLNVSAGVAEGWSASSSQSDLRISFNGDDGSVERLITLSTDMQCTNAEIVEIPADISGSMKDLLRRKPLLAELTGISNSRLNYFASHLRSHLQAYLTDTVLSNAQAAGILSSNPTYGSAYSSVPRSSQSSFNFPKSSRSKTTLIYLGSLSPRPS</sequence>
<accession>A0ABD3E7I1</accession>
<evidence type="ECO:0000313" key="1">
    <source>
        <dbReference type="EMBL" id="KAL3650232.1"/>
    </source>
</evidence>
<name>A0ABD3E7I1_9LAMI</name>
<dbReference type="PANTHER" id="PTHR36741">
    <property type="entry name" value="OS07G0100500 PROTEIN"/>
    <property type="match status" value="1"/>
</dbReference>
<evidence type="ECO:0000313" key="2">
    <source>
        <dbReference type="Proteomes" id="UP001632038"/>
    </source>
</evidence>
<proteinExistence type="predicted"/>
<reference evidence="2" key="1">
    <citation type="journal article" date="2024" name="IScience">
        <title>Strigolactones Initiate the Formation of Haustorium-like Structures in Castilleja.</title>
        <authorList>
            <person name="Buerger M."/>
            <person name="Peterson D."/>
            <person name="Chory J."/>
        </authorList>
    </citation>
    <scope>NUCLEOTIDE SEQUENCE [LARGE SCALE GENOMIC DNA]</scope>
</reference>
<keyword evidence="2" id="KW-1185">Reference proteome</keyword>
<dbReference type="PANTHER" id="PTHR36741:SF1">
    <property type="entry name" value="OS07G0100500 PROTEIN"/>
    <property type="match status" value="1"/>
</dbReference>
<gene>
    <name evidence="1" type="ORF">CASFOL_006635</name>
</gene>
<dbReference type="Proteomes" id="UP001632038">
    <property type="component" value="Unassembled WGS sequence"/>
</dbReference>